<dbReference type="PANTHER" id="PTHR46550:SF1">
    <property type="entry name" value="F-BOX PROTEIN 3"/>
    <property type="match status" value="1"/>
</dbReference>
<keyword evidence="2" id="KW-0833">Ubl conjugation pathway</keyword>
<accession>A0AAW2BHH6</accession>
<dbReference type="Proteomes" id="UP001459277">
    <property type="component" value="Unassembled WGS sequence"/>
</dbReference>
<evidence type="ECO:0000313" key="3">
    <source>
        <dbReference type="EMBL" id="KAK9985028.1"/>
    </source>
</evidence>
<sequence>MSVLPVKVNDDRIILDKTVADQVSMWKSSRGLIDKVVNDLACSGETCSYYHIGDVIICEMIGLVQSREHFRKSTFLFCDDACREIVKDPTNEILVCKIFGYCFDRLLSAAKMEPDTFNFNWIVVCGTLLVEGKKVEAR</sequence>
<dbReference type="GO" id="GO:0005737">
    <property type="term" value="C:cytoplasm"/>
    <property type="evidence" value="ECO:0007669"/>
    <property type="project" value="TreeGrafter"/>
</dbReference>
<dbReference type="PANTHER" id="PTHR46550">
    <property type="entry name" value="F-BOX ONLY PROTEIN 3"/>
    <property type="match status" value="1"/>
</dbReference>
<keyword evidence="4" id="KW-1185">Reference proteome</keyword>
<comment type="caution">
    <text evidence="3">The sequence shown here is derived from an EMBL/GenBank/DDBJ whole genome shotgun (WGS) entry which is preliminary data.</text>
</comment>
<reference evidence="3 4" key="1">
    <citation type="submission" date="2024-01" db="EMBL/GenBank/DDBJ databases">
        <title>A telomere-to-telomere, gap-free genome of sweet tea (Lithocarpus litseifolius).</title>
        <authorList>
            <person name="Zhou J."/>
        </authorList>
    </citation>
    <scope>NUCLEOTIDE SEQUENCE [LARGE SCALE GENOMIC DNA]</scope>
    <source>
        <strain evidence="3">Zhou-2022a</strain>
        <tissue evidence="3">Leaf</tissue>
    </source>
</reference>
<dbReference type="InterPro" id="IPR052121">
    <property type="entry name" value="F-box_SCF_Substrate_Recog"/>
</dbReference>
<gene>
    <name evidence="3" type="ORF">SO802_034553</name>
</gene>
<organism evidence="3 4">
    <name type="scientific">Lithocarpus litseifolius</name>
    <dbReference type="NCBI Taxonomy" id="425828"/>
    <lineage>
        <taxon>Eukaryota</taxon>
        <taxon>Viridiplantae</taxon>
        <taxon>Streptophyta</taxon>
        <taxon>Embryophyta</taxon>
        <taxon>Tracheophyta</taxon>
        <taxon>Spermatophyta</taxon>
        <taxon>Magnoliopsida</taxon>
        <taxon>eudicotyledons</taxon>
        <taxon>Gunneridae</taxon>
        <taxon>Pentapetalae</taxon>
        <taxon>rosids</taxon>
        <taxon>fabids</taxon>
        <taxon>Fagales</taxon>
        <taxon>Fagaceae</taxon>
        <taxon>Lithocarpus</taxon>
    </lineage>
</organism>
<dbReference type="EMBL" id="JAZDWU010000012">
    <property type="protein sequence ID" value="KAK9985028.1"/>
    <property type="molecule type" value="Genomic_DNA"/>
</dbReference>
<proteinExistence type="predicted"/>
<protein>
    <submittedName>
        <fullName evidence="3">Uncharacterized protein</fullName>
    </submittedName>
</protein>
<evidence type="ECO:0000313" key="4">
    <source>
        <dbReference type="Proteomes" id="UP001459277"/>
    </source>
</evidence>
<comment type="pathway">
    <text evidence="1">Protein modification; protein ubiquitination.</text>
</comment>
<evidence type="ECO:0000256" key="1">
    <source>
        <dbReference type="ARBA" id="ARBA00004906"/>
    </source>
</evidence>
<dbReference type="AlphaFoldDB" id="A0AAW2BHH6"/>
<name>A0AAW2BHH6_9ROSI</name>
<evidence type="ECO:0000256" key="2">
    <source>
        <dbReference type="ARBA" id="ARBA00022786"/>
    </source>
</evidence>